<reference evidence="1 2" key="1">
    <citation type="journal article" date="2024" name="Plant Biotechnol. J.">
        <title>Genome and CRISPR/Cas9 system of a widespread forest tree (Populus alba) in the world.</title>
        <authorList>
            <person name="Liu Y.J."/>
            <person name="Jiang P.F."/>
            <person name="Han X.M."/>
            <person name="Li X.Y."/>
            <person name="Wang H.M."/>
            <person name="Wang Y.J."/>
            <person name="Wang X.X."/>
            <person name="Zeng Q.Y."/>
        </authorList>
    </citation>
    <scope>NUCLEOTIDE SEQUENCE [LARGE SCALE GENOMIC DNA]</scope>
    <source>
        <strain evidence="2">cv. PAL-ZL1</strain>
    </source>
</reference>
<comment type="caution">
    <text evidence="1">The sequence shown here is derived from an EMBL/GenBank/DDBJ whole genome shotgun (WGS) entry which is preliminary data.</text>
</comment>
<gene>
    <name evidence="1" type="ORF">D5086_025665</name>
</gene>
<protein>
    <submittedName>
        <fullName evidence="1">Uncharacterized protein</fullName>
    </submittedName>
</protein>
<evidence type="ECO:0000313" key="1">
    <source>
        <dbReference type="EMBL" id="KAL3571761.1"/>
    </source>
</evidence>
<keyword evidence="2" id="KW-1185">Reference proteome</keyword>
<dbReference type="Proteomes" id="UP000309997">
    <property type="component" value="Unassembled WGS sequence"/>
</dbReference>
<dbReference type="EMBL" id="RCHU02000014">
    <property type="protein sequence ID" value="KAL3571761.1"/>
    <property type="molecule type" value="Genomic_DNA"/>
</dbReference>
<name>A0ACC4B0J4_POPAL</name>
<organism evidence="1 2">
    <name type="scientific">Populus alba</name>
    <name type="common">White poplar</name>
    <dbReference type="NCBI Taxonomy" id="43335"/>
    <lineage>
        <taxon>Eukaryota</taxon>
        <taxon>Viridiplantae</taxon>
        <taxon>Streptophyta</taxon>
        <taxon>Embryophyta</taxon>
        <taxon>Tracheophyta</taxon>
        <taxon>Spermatophyta</taxon>
        <taxon>Magnoliopsida</taxon>
        <taxon>eudicotyledons</taxon>
        <taxon>Gunneridae</taxon>
        <taxon>Pentapetalae</taxon>
        <taxon>rosids</taxon>
        <taxon>fabids</taxon>
        <taxon>Malpighiales</taxon>
        <taxon>Salicaceae</taxon>
        <taxon>Saliceae</taxon>
        <taxon>Populus</taxon>
    </lineage>
</organism>
<proteinExistence type="predicted"/>
<accession>A0ACC4B0J4</accession>
<evidence type="ECO:0000313" key="2">
    <source>
        <dbReference type="Proteomes" id="UP000309997"/>
    </source>
</evidence>
<sequence>MMDYTLPISKRTRLREAEVYKKLHDEIRKGRNQGKESNAAATGSTNGLNGAQAESVGGLSYKGSKSPVVLDDSEDDAFLDDCEKGGLEEGLDVVSLDDSDDDEQSEGVESKSFDVGGKKSGGTDVGGSCSGVESDGEESGRSKVPLPRWQRIVNESYNDVFAHERNEAGVCFLSSGIGNGSGGVGLKGRESNGVAGRTELQSGFCEKNKDGNVVVVVVDDDDDDDACIILEKDAEELQSSSGEEETFKDDSDDEDHRVELPESFMVEEEEKEDDGDREQGEMELKRNKVHGIEVLCDSDIGKIENNVVDMDDSLCVAKRTRSHYNLESAEKRMKLETVSRPLCVDEEKLDDNGDNDEDDTETYEAVDVAQKVRSKKGKTKPTGGNGDDVDDGDETCDHRSQRRTIESRKGSRDEHGHGVCRRKPSKRRRKEYEVVKILANSIFLDQEDVPFKEEREPLKVPVLPLKFTFGIEESSPPVKSEEEKQLEELWADMALALCLKDTTDDAALDENEDDGHEVEPDTVTLCRQGNHELYLDEEIGLLCKYCSFVDLEIKYHVPPFDRYPRGKSARRDFVTMQHNIFNDLHHQDSGFDTHPDYDPCTLAQGTVWNLIPGIGKGMHGHQREGFEFLWKNIAGGIYLDKLKENSNLNGGTGCIISHAPGTGKTRLTIVFLQTYMQLYPTSRPVIVAPCSMLLTWEAEFLKWGVDIPFHIMNKKNLSGKENRTAMDLFRELKPVERGLNAIRMVKLYSWKKERSILGISYRLFEELVGEEKSRTKVSDKTEDDQVRKVLLELPGLLILDEGHTPRNDKSHEISSKHHRAFPKRRGCKRNTDARRNWASLTTAIGKVTDDKLEAQRVEELRKMIWQFVHVHKGGVLRERLPGLRDSVVILQPVHLQKTLLENVKQIHGLDHFEMEYSLSVLSVHPSLLPEKSPIASSSQSPAYKRLVGGEINSSSSTVIILSYGMLDCHDPVYDSDRKLEPNLVEFLVELKRKRVDGLAKSNDDPVTRRLIPERL</sequence>